<dbReference type="EMBL" id="FMAF01000001">
    <property type="protein sequence ID" value="SCB11080.1"/>
    <property type="molecule type" value="Genomic_DNA"/>
</dbReference>
<evidence type="ECO:0000256" key="4">
    <source>
        <dbReference type="ARBA" id="ARBA00022989"/>
    </source>
</evidence>
<evidence type="ECO:0000256" key="5">
    <source>
        <dbReference type="ARBA" id="ARBA00023136"/>
    </source>
</evidence>
<feature type="transmembrane region" description="Helical" evidence="6">
    <location>
        <begin position="54"/>
        <end position="75"/>
    </location>
</feature>
<keyword evidence="5 6" id="KW-0472">Membrane</keyword>
<proteinExistence type="inferred from homology"/>
<feature type="transmembrane region" description="Helical" evidence="6">
    <location>
        <begin position="188"/>
        <end position="208"/>
    </location>
</feature>
<dbReference type="InterPro" id="IPR001204">
    <property type="entry name" value="Phos_transporter"/>
</dbReference>
<evidence type="ECO:0000313" key="8">
    <source>
        <dbReference type="EMBL" id="SCB11080.1"/>
    </source>
</evidence>
<feature type="transmembrane region" description="Helical" evidence="6">
    <location>
        <begin position="214"/>
        <end position="238"/>
    </location>
</feature>
<keyword evidence="3 6" id="KW-0812">Transmembrane</keyword>
<keyword evidence="2 6" id="KW-0813">Transport</keyword>
<dbReference type="Proteomes" id="UP000199205">
    <property type="component" value="Unassembled WGS sequence"/>
</dbReference>
<comment type="subcellular location">
    <subcellularLocation>
        <location evidence="1 6">Membrane</location>
        <topology evidence="1 6">Multi-pass membrane protein</topology>
    </subcellularLocation>
</comment>
<reference evidence="8 9" key="1">
    <citation type="submission" date="2016-08" db="EMBL/GenBank/DDBJ databases">
        <authorList>
            <person name="Seilhamer J.J."/>
        </authorList>
    </citation>
    <scope>NUCLEOTIDE SEQUENCE [LARGE SCALE GENOMIC DNA]</scope>
    <source>
        <strain evidence="8 9">P1-7</strain>
    </source>
</reference>
<evidence type="ECO:0000313" key="9">
    <source>
        <dbReference type="Proteomes" id="UP000199205"/>
    </source>
</evidence>
<feature type="transmembrane region" description="Helical" evidence="6">
    <location>
        <begin position="440"/>
        <end position="456"/>
    </location>
</feature>
<protein>
    <recommendedName>
        <fullName evidence="6">Phosphate transporter</fullName>
    </recommendedName>
</protein>
<dbReference type="PANTHER" id="PTHR11101">
    <property type="entry name" value="PHOSPHATE TRANSPORTER"/>
    <property type="match status" value="1"/>
</dbReference>
<gene>
    <name evidence="8" type="ORF">GA0061101_101596</name>
</gene>
<dbReference type="GO" id="GO:0016020">
    <property type="term" value="C:membrane"/>
    <property type="evidence" value="ECO:0007669"/>
    <property type="project" value="UniProtKB-SubCell"/>
</dbReference>
<dbReference type="GO" id="GO:0035435">
    <property type="term" value="P:phosphate ion transmembrane transport"/>
    <property type="evidence" value="ECO:0007669"/>
    <property type="project" value="TreeGrafter"/>
</dbReference>
<keyword evidence="6" id="KW-0592">Phosphate transport</keyword>
<feature type="transmembrane region" description="Helical" evidence="6">
    <location>
        <begin position="161"/>
        <end position="181"/>
    </location>
</feature>
<dbReference type="PANTHER" id="PTHR11101:SF80">
    <property type="entry name" value="PHOSPHATE TRANSPORTER"/>
    <property type="match status" value="1"/>
</dbReference>
<evidence type="ECO:0000256" key="2">
    <source>
        <dbReference type="ARBA" id="ARBA00022448"/>
    </source>
</evidence>
<name>A0A1C3U6H5_9HYPH</name>
<feature type="transmembrane region" description="Helical" evidence="6">
    <location>
        <begin position="503"/>
        <end position="528"/>
    </location>
</feature>
<comment type="similarity">
    <text evidence="6">Belongs to the inorganic phosphate transporter (PiT) (TC 2.A.20) family.</text>
</comment>
<evidence type="ECO:0000256" key="1">
    <source>
        <dbReference type="ARBA" id="ARBA00004141"/>
    </source>
</evidence>
<feature type="transmembrane region" description="Helical" evidence="6">
    <location>
        <begin position="81"/>
        <end position="100"/>
    </location>
</feature>
<organism evidence="8 9">
    <name type="scientific">Rhizobium lusitanum</name>
    <dbReference type="NCBI Taxonomy" id="293958"/>
    <lineage>
        <taxon>Bacteria</taxon>
        <taxon>Pseudomonadati</taxon>
        <taxon>Pseudomonadota</taxon>
        <taxon>Alphaproteobacteria</taxon>
        <taxon>Hyphomicrobiales</taxon>
        <taxon>Rhizobiaceae</taxon>
        <taxon>Rhizobium/Agrobacterium group</taxon>
        <taxon>Rhizobium</taxon>
    </lineage>
</organism>
<feature type="transmembrane region" description="Helical" evidence="6">
    <location>
        <begin position="415"/>
        <end position="434"/>
    </location>
</feature>
<feature type="transmembrane region" description="Helical" evidence="6">
    <location>
        <begin position="376"/>
        <end position="395"/>
    </location>
</feature>
<feature type="transmembrane region" description="Helical" evidence="6">
    <location>
        <begin position="250"/>
        <end position="273"/>
    </location>
</feature>
<evidence type="ECO:0000256" key="6">
    <source>
        <dbReference type="RuleBase" id="RU363058"/>
    </source>
</evidence>
<feature type="transmembrane region" description="Helical" evidence="6">
    <location>
        <begin position="121"/>
        <end position="141"/>
    </location>
</feature>
<accession>A0A1C3U6H5</accession>
<dbReference type="Pfam" id="PF01384">
    <property type="entry name" value="PHO4"/>
    <property type="match status" value="1"/>
</dbReference>
<evidence type="ECO:0000256" key="7">
    <source>
        <dbReference type="SAM" id="MobiDB-lite"/>
    </source>
</evidence>
<feature type="region of interest" description="Disordered" evidence="7">
    <location>
        <begin position="1"/>
        <end position="30"/>
    </location>
</feature>
<sequence>MHIAPPVGQRNTRGFDSENGMPDQPATPVKRTLDKDLDRFTYVEDATHHVTKRLVAPGIGLIFLGLAMVFAGIYVLDQPRATLIFAAVALAGYMAMNIGAKDVANNVGAAVGARAITMTQALIMAAIFEVLGAAISGGPVINTISTHIVDTNRIISSGKLAWLMMAALLAAALWINFATWLKAPVSTTHAIVGAVVGAGAAAVGPELVNWRMLAAISAGWVVTPFLGGAIAASILFFIKSTIIYRDDKLAAARYWIPILIGLMAGAFSAYLIVQLVPKGAISGLLNIAIGFGFGVGVITWLGARPLVAAQSTGLENKNSSLRKLFRLPLIGAAALMSFAHGANDVANAIGPLAAIVRDIGLGGSLSVVAETTTRNAPYWVVLIGGCGISVGVLLYGPRLIRLIGEQITKLNPMRAYCVATSAALTVIVAAWFGFPVSSTHIAVGAVFGVGFFREWYTSHSRRRLAYMRGKAEAAGIPWHEANNTDERNPDEIHRRRLVRRSHFMTIIAAWAITLPMSAVLAAVVYWVMVALFI</sequence>
<dbReference type="GO" id="GO:0005315">
    <property type="term" value="F:phosphate transmembrane transporter activity"/>
    <property type="evidence" value="ECO:0007669"/>
    <property type="project" value="InterPro"/>
</dbReference>
<evidence type="ECO:0000256" key="3">
    <source>
        <dbReference type="ARBA" id="ARBA00022692"/>
    </source>
</evidence>
<feature type="transmembrane region" description="Helical" evidence="6">
    <location>
        <begin position="279"/>
        <end position="303"/>
    </location>
</feature>
<keyword evidence="4 6" id="KW-1133">Transmembrane helix</keyword>
<dbReference type="AlphaFoldDB" id="A0A1C3U6H5"/>